<dbReference type="PANTHER" id="PTHR33337:SF40">
    <property type="entry name" value="CENP-V_GFA DOMAIN-CONTAINING PROTEIN-RELATED"/>
    <property type="match status" value="1"/>
</dbReference>
<feature type="domain" description="CENP-V/GFA" evidence="5">
    <location>
        <begin position="10"/>
        <end position="124"/>
    </location>
</feature>
<dbReference type="RefSeq" id="WP_130602177.1">
    <property type="nucleotide sequence ID" value="NZ_CP036200.1"/>
</dbReference>
<evidence type="ECO:0000313" key="6">
    <source>
        <dbReference type="EMBL" id="QBF84252.1"/>
    </source>
</evidence>
<proteinExistence type="inferred from homology"/>
<evidence type="ECO:0000259" key="5">
    <source>
        <dbReference type="PROSITE" id="PS51891"/>
    </source>
</evidence>
<gene>
    <name evidence="6" type="ORF">EXU30_17425</name>
</gene>
<keyword evidence="4" id="KW-0456">Lyase</keyword>
<protein>
    <submittedName>
        <fullName evidence="6">GFA family protein</fullName>
    </submittedName>
</protein>
<evidence type="ECO:0000313" key="7">
    <source>
        <dbReference type="Proteomes" id="UP000291106"/>
    </source>
</evidence>
<keyword evidence="7" id="KW-1185">Reference proteome</keyword>
<comment type="similarity">
    <text evidence="1">Belongs to the Gfa family.</text>
</comment>
<keyword evidence="3" id="KW-0862">Zinc</keyword>
<dbReference type="Gene3D" id="3.90.1590.10">
    <property type="entry name" value="glutathione-dependent formaldehyde- activating enzyme (gfa)"/>
    <property type="match status" value="1"/>
</dbReference>
<sequence length="140" mass="15970">MSETKSEAVLTGGCHCGAIRYQVSAMPFASDYCHCDICKQTTGSVVGAWMDFKVEQVTWLKGKVKEYESSEFVRRGFCEHCGSSLTFRDTRHASYFTLTVTSLDDASKVQPTYHIYTDDQLPWLKIDDNARRYRQGQTKE</sequence>
<dbReference type="InterPro" id="IPR006913">
    <property type="entry name" value="CENP-V/GFA"/>
</dbReference>
<reference evidence="6 7" key="1">
    <citation type="submission" date="2019-02" db="EMBL/GenBank/DDBJ databases">
        <title>Shewanella sp. D4-2 isolated from Dokdo Island.</title>
        <authorList>
            <person name="Baek K."/>
        </authorList>
    </citation>
    <scope>NUCLEOTIDE SEQUENCE [LARGE SCALE GENOMIC DNA]</scope>
    <source>
        <strain evidence="6 7">D4-2</strain>
    </source>
</reference>
<dbReference type="OrthoDB" id="4188830at2"/>
<evidence type="ECO:0000256" key="3">
    <source>
        <dbReference type="ARBA" id="ARBA00022833"/>
    </source>
</evidence>
<evidence type="ECO:0000256" key="2">
    <source>
        <dbReference type="ARBA" id="ARBA00022723"/>
    </source>
</evidence>
<accession>A0A411PL60</accession>
<dbReference type="PANTHER" id="PTHR33337">
    <property type="entry name" value="GFA DOMAIN-CONTAINING PROTEIN"/>
    <property type="match status" value="1"/>
</dbReference>
<keyword evidence="2" id="KW-0479">Metal-binding</keyword>
<dbReference type="PROSITE" id="PS51891">
    <property type="entry name" value="CENP_V_GFA"/>
    <property type="match status" value="1"/>
</dbReference>
<dbReference type="GO" id="GO:0046872">
    <property type="term" value="F:metal ion binding"/>
    <property type="evidence" value="ECO:0007669"/>
    <property type="project" value="UniProtKB-KW"/>
</dbReference>
<evidence type="ECO:0000256" key="4">
    <source>
        <dbReference type="ARBA" id="ARBA00023239"/>
    </source>
</evidence>
<dbReference type="Proteomes" id="UP000291106">
    <property type="component" value="Chromosome"/>
</dbReference>
<name>A0A411PL60_9GAMM</name>
<dbReference type="GO" id="GO:0016846">
    <property type="term" value="F:carbon-sulfur lyase activity"/>
    <property type="evidence" value="ECO:0007669"/>
    <property type="project" value="InterPro"/>
</dbReference>
<dbReference type="AlphaFoldDB" id="A0A411PL60"/>
<dbReference type="InterPro" id="IPR011057">
    <property type="entry name" value="Mss4-like_sf"/>
</dbReference>
<dbReference type="EMBL" id="CP036200">
    <property type="protein sequence ID" value="QBF84252.1"/>
    <property type="molecule type" value="Genomic_DNA"/>
</dbReference>
<dbReference type="KEGG" id="smai:EXU30_17425"/>
<evidence type="ECO:0000256" key="1">
    <source>
        <dbReference type="ARBA" id="ARBA00005495"/>
    </source>
</evidence>
<dbReference type="Pfam" id="PF04828">
    <property type="entry name" value="GFA"/>
    <property type="match status" value="1"/>
</dbReference>
<organism evidence="6 7">
    <name type="scientific">Shewanella maritima</name>
    <dbReference type="NCBI Taxonomy" id="2520507"/>
    <lineage>
        <taxon>Bacteria</taxon>
        <taxon>Pseudomonadati</taxon>
        <taxon>Pseudomonadota</taxon>
        <taxon>Gammaproteobacteria</taxon>
        <taxon>Alteromonadales</taxon>
        <taxon>Shewanellaceae</taxon>
        <taxon>Shewanella</taxon>
    </lineage>
</organism>
<dbReference type="SUPFAM" id="SSF51316">
    <property type="entry name" value="Mss4-like"/>
    <property type="match status" value="1"/>
</dbReference>